<dbReference type="InterPro" id="IPR036388">
    <property type="entry name" value="WH-like_DNA-bd_sf"/>
</dbReference>
<evidence type="ECO:0000256" key="3">
    <source>
        <dbReference type="ARBA" id="ARBA00023125"/>
    </source>
</evidence>
<dbReference type="Pfam" id="PF00126">
    <property type="entry name" value="HTH_1"/>
    <property type="match status" value="1"/>
</dbReference>
<dbReference type="Pfam" id="PF03466">
    <property type="entry name" value="LysR_substrate"/>
    <property type="match status" value="1"/>
</dbReference>
<dbReference type="GO" id="GO:0003700">
    <property type="term" value="F:DNA-binding transcription factor activity"/>
    <property type="evidence" value="ECO:0007669"/>
    <property type="project" value="InterPro"/>
</dbReference>
<dbReference type="OrthoDB" id="5416547at2"/>
<evidence type="ECO:0000256" key="2">
    <source>
        <dbReference type="ARBA" id="ARBA00023015"/>
    </source>
</evidence>
<dbReference type="InterPro" id="IPR058163">
    <property type="entry name" value="LysR-type_TF_proteobact-type"/>
</dbReference>
<evidence type="ECO:0000313" key="7">
    <source>
        <dbReference type="Proteomes" id="UP000009026"/>
    </source>
</evidence>
<dbReference type="PANTHER" id="PTHR30537">
    <property type="entry name" value="HTH-TYPE TRANSCRIPTIONAL REGULATOR"/>
    <property type="match status" value="1"/>
</dbReference>
<name>A0A0H4XL00_9BACT</name>
<keyword evidence="7" id="KW-1185">Reference proteome</keyword>
<dbReference type="KEGG" id="mym:A176_005839"/>
<dbReference type="PATRIC" id="fig|1297742.4.peg.5935"/>
<dbReference type="SUPFAM" id="SSF46785">
    <property type="entry name" value="Winged helix' DNA-binding domain"/>
    <property type="match status" value="1"/>
</dbReference>
<dbReference type="SUPFAM" id="SSF53850">
    <property type="entry name" value="Periplasmic binding protein-like II"/>
    <property type="match status" value="1"/>
</dbReference>
<dbReference type="FunFam" id="1.10.10.10:FF:000001">
    <property type="entry name" value="LysR family transcriptional regulator"/>
    <property type="match status" value="1"/>
</dbReference>
<dbReference type="Gene3D" id="1.10.10.10">
    <property type="entry name" value="Winged helix-like DNA-binding domain superfamily/Winged helix DNA-binding domain"/>
    <property type="match status" value="1"/>
</dbReference>
<evidence type="ECO:0000313" key="6">
    <source>
        <dbReference type="EMBL" id="AKQ68927.1"/>
    </source>
</evidence>
<evidence type="ECO:0000259" key="5">
    <source>
        <dbReference type="PROSITE" id="PS50931"/>
    </source>
</evidence>
<dbReference type="InterPro" id="IPR005119">
    <property type="entry name" value="LysR_subst-bd"/>
</dbReference>
<reference evidence="6 7" key="1">
    <citation type="journal article" date="2016" name="PLoS ONE">
        <title>Complete Genome Sequence and Comparative Genomics of a Novel Myxobacterium Myxococcus hansupus.</title>
        <authorList>
            <person name="Sharma G."/>
            <person name="Narwani T."/>
            <person name="Subramanian S."/>
        </authorList>
    </citation>
    <scope>NUCLEOTIDE SEQUENCE [LARGE SCALE GENOMIC DNA]</scope>
    <source>
        <strain evidence="7">mixupus</strain>
    </source>
</reference>
<dbReference type="PROSITE" id="PS50931">
    <property type="entry name" value="HTH_LYSR"/>
    <property type="match status" value="1"/>
</dbReference>
<keyword evidence="4" id="KW-0804">Transcription</keyword>
<evidence type="ECO:0000256" key="4">
    <source>
        <dbReference type="ARBA" id="ARBA00023163"/>
    </source>
</evidence>
<dbReference type="InterPro" id="IPR000847">
    <property type="entry name" value="LysR_HTH_N"/>
</dbReference>
<dbReference type="AlphaFoldDB" id="A0A0H4XL00"/>
<organism evidence="6 7">
    <name type="scientific">Pseudomyxococcus hansupus</name>
    <dbReference type="NCBI Taxonomy" id="1297742"/>
    <lineage>
        <taxon>Bacteria</taxon>
        <taxon>Pseudomonadati</taxon>
        <taxon>Myxococcota</taxon>
        <taxon>Myxococcia</taxon>
        <taxon>Myxococcales</taxon>
        <taxon>Cystobacterineae</taxon>
        <taxon>Myxococcaceae</taxon>
        <taxon>Pseudomyxococcus</taxon>
    </lineage>
</organism>
<protein>
    <submittedName>
        <fullName evidence="6">Transcriptional regulator, LysR family</fullName>
    </submittedName>
</protein>
<dbReference type="GO" id="GO:0006351">
    <property type="term" value="P:DNA-templated transcription"/>
    <property type="evidence" value="ECO:0007669"/>
    <property type="project" value="TreeGrafter"/>
</dbReference>
<feature type="domain" description="HTH lysR-type" evidence="5">
    <location>
        <begin position="1"/>
        <end position="60"/>
    </location>
</feature>
<evidence type="ECO:0000256" key="1">
    <source>
        <dbReference type="ARBA" id="ARBA00009437"/>
    </source>
</evidence>
<dbReference type="eggNOG" id="COG0583">
    <property type="taxonomic scope" value="Bacteria"/>
</dbReference>
<dbReference type="GO" id="GO:0043565">
    <property type="term" value="F:sequence-specific DNA binding"/>
    <property type="evidence" value="ECO:0007669"/>
    <property type="project" value="TreeGrafter"/>
</dbReference>
<dbReference type="Proteomes" id="UP000009026">
    <property type="component" value="Chromosome"/>
</dbReference>
<dbReference type="STRING" id="1297742.A176_005839"/>
<dbReference type="PANTHER" id="PTHR30537:SF1">
    <property type="entry name" value="HTH-TYPE TRANSCRIPTIONAL REGULATOR PGRR"/>
    <property type="match status" value="1"/>
</dbReference>
<dbReference type="EMBL" id="CP012109">
    <property type="protein sequence ID" value="AKQ68927.1"/>
    <property type="molecule type" value="Genomic_DNA"/>
</dbReference>
<dbReference type="InterPro" id="IPR036390">
    <property type="entry name" value="WH_DNA-bd_sf"/>
</dbReference>
<keyword evidence="2" id="KW-0805">Transcription regulation</keyword>
<dbReference type="Gene3D" id="3.40.190.290">
    <property type="match status" value="1"/>
</dbReference>
<dbReference type="CDD" id="cd08474">
    <property type="entry name" value="PBP2_CrgA_like_5"/>
    <property type="match status" value="1"/>
</dbReference>
<gene>
    <name evidence="6" type="ORF">A176_005839</name>
</gene>
<dbReference type="RefSeq" id="WP_002635178.1">
    <property type="nucleotide sequence ID" value="NZ_CP012109.1"/>
</dbReference>
<keyword evidence="3" id="KW-0238">DNA-binding</keyword>
<proteinExistence type="inferred from homology"/>
<comment type="similarity">
    <text evidence="1">Belongs to the LysR transcriptional regulatory family.</text>
</comment>
<sequence length="295" mass="32529">MSEDFAGLRELLLVAEKRSFTAAAAALRVTPSAVSQAIGALEERLRIRLVQRTTRSVSLTEAGARFVAELRPAMASLQGAFAVLEDARGRPSGTLRLNVPRLAVGPVLKPMLGRFLTAHPEVRIDVTLDDGLSDIVAEGCDAGIRLGERLERDMVAVPITGGFRMAVVGAPAYFDVHPKPRHPRELSAHDCINYRHVTGRDIARWEFEVEGRELTVAVDGRVVTNDNEVMVLAALDGLGLSYVMEHTVTEHLAAKRLVRVLTRYCPSFPGLYLYYPNRKNLAPKLRALVDFLRVR</sequence>
<accession>A0A0H4XL00</accession>